<feature type="compositionally biased region" description="Low complexity" evidence="1">
    <location>
        <begin position="10"/>
        <end position="33"/>
    </location>
</feature>
<accession>A0A2T8IBQ5</accession>
<feature type="compositionally biased region" description="Low complexity" evidence="1">
    <location>
        <begin position="82"/>
        <end position="91"/>
    </location>
</feature>
<proteinExistence type="predicted"/>
<evidence type="ECO:0000256" key="1">
    <source>
        <dbReference type="SAM" id="MobiDB-lite"/>
    </source>
</evidence>
<protein>
    <submittedName>
        <fullName evidence="2">Uncharacterized protein</fullName>
    </submittedName>
</protein>
<gene>
    <name evidence="2" type="ORF">PAHAL_7G107000</name>
</gene>
<feature type="compositionally biased region" description="Basic residues" evidence="1">
    <location>
        <begin position="72"/>
        <end position="81"/>
    </location>
</feature>
<organism evidence="2">
    <name type="scientific">Panicum hallii</name>
    <dbReference type="NCBI Taxonomy" id="206008"/>
    <lineage>
        <taxon>Eukaryota</taxon>
        <taxon>Viridiplantae</taxon>
        <taxon>Streptophyta</taxon>
        <taxon>Embryophyta</taxon>
        <taxon>Tracheophyta</taxon>
        <taxon>Spermatophyta</taxon>
        <taxon>Magnoliopsida</taxon>
        <taxon>Liliopsida</taxon>
        <taxon>Poales</taxon>
        <taxon>Poaceae</taxon>
        <taxon>PACMAD clade</taxon>
        <taxon>Panicoideae</taxon>
        <taxon>Panicodae</taxon>
        <taxon>Paniceae</taxon>
        <taxon>Panicinae</taxon>
        <taxon>Panicum</taxon>
        <taxon>Panicum sect. Panicum</taxon>
    </lineage>
</organism>
<evidence type="ECO:0000313" key="2">
    <source>
        <dbReference type="EMBL" id="PVH35111.1"/>
    </source>
</evidence>
<feature type="region of interest" description="Disordered" evidence="1">
    <location>
        <begin position="1"/>
        <end position="96"/>
    </location>
</feature>
<name>A0A2T8IBQ5_9POAL</name>
<dbReference type="EMBL" id="CM008052">
    <property type="protein sequence ID" value="PVH35111.1"/>
    <property type="molecule type" value="Genomic_DNA"/>
</dbReference>
<dbReference type="AlphaFoldDB" id="A0A2T8IBQ5"/>
<dbReference type="Proteomes" id="UP000243499">
    <property type="component" value="Chromosome 7"/>
</dbReference>
<dbReference type="Gramene" id="PVH35111">
    <property type="protein sequence ID" value="PVH35111"/>
    <property type="gene ID" value="PAHAL_7G107000"/>
</dbReference>
<reference evidence="2" key="1">
    <citation type="submission" date="2018-04" db="EMBL/GenBank/DDBJ databases">
        <title>WGS assembly of Panicum hallii.</title>
        <authorList>
            <person name="Lovell J."/>
            <person name="Jenkins J."/>
            <person name="Lowry D."/>
            <person name="Mamidi S."/>
            <person name="Sreedasyam A."/>
            <person name="Weng X."/>
            <person name="Barry K."/>
            <person name="Bonette J."/>
            <person name="Campitelli B."/>
            <person name="Daum C."/>
            <person name="Gordon S."/>
            <person name="Gould B."/>
            <person name="Lipzen A."/>
            <person name="Macqueen A."/>
            <person name="Palacio-Mejia J."/>
            <person name="Plott C."/>
            <person name="Shakirov E."/>
            <person name="Shu S."/>
            <person name="Yoshinaga Y."/>
            <person name="Zane M."/>
            <person name="Rokhsar D."/>
            <person name="Grimwood J."/>
            <person name="Schmutz J."/>
            <person name="Juenger T."/>
        </authorList>
    </citation>
    <scope>NUCLEOTIDE SEQUENCE [LARGE SCALE GENOMIC DNA]</scope>
    <source>
        <strain evidence="2">FIL2</strain>
    </source>
</reference>
<sequence>MPRVGARGTLRTPAPLPRAARARSGALRPSASRTARRGSPRPLRAPVLPPRVAHRTARRGVQEPLPLQALPRPRRGARLPLRRPQQEQRAPSRLLLPRCSPAASLSLWPQRRRSSLRRRKTRESFVLPCDGRFSPLALARSPCRRAGSHHPLALDG</sequence>